<protein>
    <recommendedName>
        <fullName evidence="12">Type I secretion system permease/ATPase</fullName>
    </recommendedName>
</protein>
<dbReference type="GO" id="GO:0016887">
    <property type="term" value="F:ATP hydrolysis activity"/>
    <property type="evidence" value="ECO:0007669"/>
    <property type="project" value="InterPro"/>
</dbReference>
<evidence type="ECO:0000259" key="9">
    <source>
        <dbReference type="PROSITE" id="PS50929"/>
    </source>
</evidence>
<evidence type="ECO:0000313" key="11">
    <source>
        <dbReference type="Proteomes" id="UP000234752"/>
    </source>
</evidence>
<dbReference type="AlphaFoldDB" id="A0A2K9NH01"/>
<dbReference type="Gene3D" id="1.20.1560.10">
    <property type="entry name" value="ABC transporter type 1, transmembrane domain"/>
    <property type="match status" value="1"/>
</dbReference>
<keyword evidence="2 7" id="KW-0812">Transmembrane</keyword>
<dbReference type="PANTHER" id="PTHR24221:SF632">
    <property type="entry name" value="ATP-DEPENDENT LIPID A-CORE FLIPPASE"/>
    <property type="match status" value="1"/>
</dbReference>
<evidence type="ECO:0000256" key="6">
    <source>
        <dbReference type="ARBA" id="ARBA00023136"/>
    </source>
</evidence>
<name>A0A2K9NH01_9PROT</name>
<dbReference type="GO" id="GO:0005886">
    <property type="term" value="C:plasma membrane"/>
    <property type="evidence" value="ECO:0007669"/>
    <property type="project" value="UniProtKB-SubCell"/>
</dbReference>
<proteinExistence type="predicted"/>
<sequence>MTHVPSVKARNNTVAMKIDPYILLSSITINLLALAMPVALLQVYDRVIPNHALDTMSALTIGVILALALDFALRLLRQRIFGVRGANFETRENIRAVSHMMTADLRSFQSHSSGAHMEFLGSISTLREFASGQIMISLYDVPFIAIYLALIFYIGGPLVAIPVVGMLFLCITALPALRRARSALTRITQVEDRRLSFVISLLTGIQSVKAMALEQPLLRRYERLQEDRLTEHQAAELSGQHLAEQGQFAVQIAGLATVGFGSLMVLDGSLSVGGLSACMLLVGRALAPMQSIMQFWSRLQSASIARQQLAQIHDMPLAARSTGTADAMETEPRLRLSNIHYGFDNGNNLLDGIDLEVGRGEIVALVGANGSGKSTLLSLIAGFYTPSKGNVLLDGRELTEYDQESLRHAIALLPQHEILFRGTITENITMFRPELEEAAMAAAERAGLLDLIHALPYGFSTYIGDGATEPLPRGLAQRIAVARALMNRPRIILFDDANSAVDDDGDRSLFALLNEVRSECLVILISHRPAVLKLADRIYSLADGKLDLTQEFQA</sequence>
<evidence type="ECO:0000256" key="3">
    <source>
        <dbReference type="ARBA" id="ARBA00022741"/>
    </source>
</evidence>
<dbReference type="SUPFAM" id="SSF52540">
    <property type="entry name" value="P-loop containing nucleoside triphosphate hydrolases"/>
    <property type="match status" value="1"/>
</dbReference>
<dbReference type="Gene3D" id="3.40.50.300">
    <property type="entry name" value="P-loop containing nucleotide triphosphate hydrolases"/>
    <property type="match status" value="1"/>
</dbReference>
<dbReference type="InterPro" id="IPR027417">
    <property type="entry name" value="P-loop_NTPase"/>
</dbReference>
<evidence type="ECO:0000259" key="8">
    <source>
        <dbReference type="PROSITE" id="PS50893"/>
    </source>
</evidence>
<evidence type="ECO:0000313" key="10">
    <source>
        <dbReference type="EMBL" id="AUN32342.1"/>
    </source>
</evidence>
<evidence type="ECO:0000256" key="2">
    <source>
        <dbReference type="ARBA" id="ARBA00022692"/>
    </source>
</evidence>
<dbReference type="GO" id="GO:0140359">
    <property type="term" value="F:ABC-type transporter activity"/>
    <property type="evidence" value="ECO:0007669"/>
    <property type="project" value="InterPro"/>
</dbReference>
<feature type="domain" description="ABC transporter" evidence="8">
    <location>
        <begin position="334"/>
        <end position="554"/>
    </location>
</feature>
<dbReference type="EMBL" id="CP025612">
    <property type="protein sequence ID" value="AUN32342.1"/>
    <property type="molecule type" value="Genomic_DNA"/>
</dbReference>
<keyword evidence="5 7" id="KW-1133">Transmembrane helix</keyword>
<dbReference type="PROSITE" id="PS50893">
    <property type="entry name" value="ABC_TRANSPORTER_2"/>
    <property type="match status" value="1"/>
</dbReference>
<dbReference type="InterPro" id="IPR039421">
    <property type="entry name" value="Type_1_exporter"/>
</dbReference>
<dbReference type="OrthoDB" id="5288404at2"/>
<feature type="domain" description="ABC transmembrane type-1" evidence="9">
    <location>
        <begin position="22"/>
        <end position="301"/>
    </location>
</feature>
<dbReference type="PROSITE" id="PS50929">
    <property type="entry name" value="ABC_TM1F"/>
    <property type="match status" value="1"/>
</dbReference>
<dbReference type="InterPro" id="IPR003593">
    <property type="entry name" value="AAA+_ATPase"/>
</dbReference>
<keyword evidence="11" id="KW-1185">Reference proteome</keyword>
<keyword evidence="3" id="KW-0547">Nucleotide-binding</keyword>
<feature type="transmembrane region" description="Helical" evidence="7">
    <location>
        <begin position="56"/>
        <end position="76"/>
    </location>
</feature>
<evidence type="ECO:0000256" key="4">
    <source>
        <dbReference type="ARBA" id="ARBA00022840"/>
    </source>
</evidence>
<comment type="subcellular location">
    <subcellularLocation>
        <location evidence="1">Cell membrane</location>
        <topology evidence="1">Multi-pass membrane protein</topology>
    </subcellularLocation>
</comment>
<keyword evidence="4" id="KW-0067">ATP-binding</keyword>
<dbReference type="PANTHER" id="PTHR24221">
    <property type="entry name" value="ATP-BINDING CASSETTE SUB-FAMILY B"/>
    <property type="match status" value="1"/>
</dbReference>
<feature type="transmembrane region" description="Helical" evidence="7">
    <location>
        <begin position="21"/>
        <end position="44"/>
    </location>
</feature>
<evidence type="ECO:0000256" key="7">
    <source>
        <dbReference type="SAM" id="Phobius"/>
    </source>
</evidence>
<dbReference type="CDD" id="cd03228">
    <property type="entry name" value="ABCC_MRP_Like"/>
    <property type="match status" value="1"/>
</dbReference>
<evidence type="ECO:0000256" key="5">
    <source>
        <dbReference type="ARBA" id="ARBA00022989"/>
    </source>
</evidence>
<evidence type="ECO:0000256" key="1">
    <source>
        <dbReference type="ARBA" id="ARBA00004651"/>
    </source>
</evidence>
<dbReference type="Pfam" id="PF00664">
    <property type="entry name" value="ABC_membrane"/>
    <property type="match status" value="1"/>
</dbReference>
<dbReference type="SMART" id="SM00382">
    <property type="entry name" value="AAA"/>
    <property type="match status" value="1"/>
</dbReference>
<dbReference type="GO" id="GO:0005524">
    <property type="term" value="F:ATP binding"/>
    <property type="evidence" value="ECO:0007669"/>
    <property type="project" value="UniProtKB-KW"/>
</dbReference>
<organism evidence="10 11">
    <name type="scientific">Niveispirillum cyanobacteriorum</name>
    <dbReference type="NCBI Taxonomy" id="1612173"/>
    <lineage>
        <taxon>Bacteria</taxon>
        <taxon>Pseudomonadati</taxon>
        <taxon>Pseudomonadota</taxon>
        <taxon>Alphaproteobacteria</taxon>
        <taxon>Rhodospirillales</taxon>
        <taxon>Azospirillaceae</taxon>
        <taxon>Niveispirillum</taxon>
    </lineage>
</organism>
<dbReference type="GO" id="GO:0034040">
    <property type="term" value="F:ATPase-coupled lipid transmembrane transporter activity"/>
    <property type="evidence" value="ECO:0007669"/>
    <property type="project" value="TreeGrafter"/>
</dbReference>
<dbReference type="InterPro" id="IPR003439">
    <property type="entry name" value="ABC_transporter-like_ATP-bd"/>
</dbReference>
<keyword evidence="6 7" id="KW-0472">Membrane</keyword>
<reference evidence="10 11" key="1">
    <citation type="submission" date="2017-12" db="EMBL/GenBank/DDBJ databases">
        <title>Genomes of bacteria within cyanobacterial aggregates.</title>
        <authorList>
            <person name="Cai H."/>
        </authorList>
    </citation>
    <scope>NUCLEOTIDE SEQUENCE [LARGE SCALE GENOMIC DNA]</scope>
    <source>
        <strain evidence="10 11">TH16</strain>
    </source>
</reference>
<dbReference type="Proteomes" id="UP000234752">
    <property type="component" value="Chromosome eg_2"/>
</dbReference>
<accession>A0A2K9NH01</accession>
<dbReference type="InterPro" id="IPR011527">
    <property type="entry name" value="ABC1_TM_dom"/>
</dbReference>
<evidence type="ECO:0008006" key="12">
    <source>
        <dbReference type="Google" id="ProtNLM"/>
    </source>
</evidence>
<gene>
    <name evidence="10" type="ORF">C0V82_18360</name>
</gene>
<dbReference type="InterPro" id="IPR036640">
    <property type="entry name" value="ABC1_TM_sf"/>
</dbReference>
<dbReference type="KEGG" id="ncb:C0V82_18360"/>
<dbReference type="RefSeq" id="WP_102113880.1">
    <property type="nucleotide sequence ID" value="NZ_BMGN01000007.1"/>
</dbReference>
<dbReference type="SUPFAM" id="SSF90123">
    <property type="entry name" value="ABC transporter transmembrane region"/>
    <property type="match status" value="1"/>
</dbReference>
<dbReference type="Pfam" id="PF00005">
    <property type="entry name" value="ABC_tran"/>
    <property type="match status" value="1"/>
</dbReference>